<dbReference type="InterPro" id="IPR029063">
    <property type="entry name" value="SAM-dependent_MTases_sf"/>
</dbReference>
<feature type="domain" description="Methyltransferase type 11" evidence="1">
    <location>
        <begin position="19"/>
        <end position="95"/>
    </location>
</feature>
<keyword evidence="2" id="KW-0808">Transferase</keyword>
<dbReference type="GO" id="GO:0008168">
    <property type="term" value="F:methyltransferase activity"/>
    <property type="evidence" value="ECO:0007669"/>
    <property type="project" value="UniProtKB-KW"/>
</dbReference>
<dbReference type="InterPro" id="IPR013216">
    <property type="entry name" value="Methyltransf_11"/>
</dbReference>
<dbReference type="GO" id="GO:0032259">
    <property type="term" value="P:methylation"/>
    <property type="evidence" value="ECO:0007669"/>
    <property type="project" value="UniProtKB-KW"/>
</dbReference>
<sequence length="180" mass="20479">MPELLIGCGNSRDKRVGDLSDWAWKDLTTLDIDPHAGADIIHDLNVMPYPFADDHFDEVHAYEVLEHTGQQGDWRFFFAQFSEFWRILKPGGLLCATCPSMSSRWVWGDPGHTRVIQPESLIFLQQPQYAQVGITSLTDYRAVYQADFDMPFTQDDGETFKFALRAVKPSRIQPKTGPVA</sequence>
<evidence type="ECO:0000313" key="3">
    <source>
        <dbReference type="Proteomes" id="UP001057520"/>
    </source>
</evidence>
<proteinExistence type="predicted"/>
<protein>
    <submittedName>
        <fullName evidence="2">Class I SAM-dependent methyltransferase</fullName>
    </submittedName>
</protein>
<keyword evidence="3" id="KW-1185">Reference proteome</keyword>
<dbReference type="Proteomes" id="UP001057520">
    <property type="component" value="Chromosome"/>
</dbReference>
<name>A0ABY4ZWL3_9CAUL</name>
<keyword evidence="2" id="KW-0489">Methyltransferase</keyword>
<organism evidence="2 3">
    <name type="scientific">Caulobacter segnis</name>
    <dbReference type="NCBI Taxonomy" id="88688"/>
    <lineage>
        <taxon>Bacteria</taxon>
        <taxon>Pseudomonadati</taxon>
        <taxon>Pseudomonadota</taxon>
        <taxon>Alphaproteobacteria</taxon>
        <taxon>Caulobacterales</taxon>
        <taxon>Caulobacteraceae</taxon>
        <taxon>Caulobacter</taxon>
    </lineage>
</organism>
<dbReference type="EMBL" id="CP096040">
    <property type="protein sequence ID" value="USQ97100.1"/>
    <property type="molecule type" value="Genomic_DNA"/>
</dbReference>
<evidence type="ECO:0000313" key="2">
    <source>
        <dbReference type="EMBL" id="USQ97100.1"/>
    </source>
</evidence>
<dbReference type="Gene3D" id="3.40.50.150">
    <property type="entry name" value="Vaccinia Virus protein VP39"/>
    <property type="match status" value="1"/>
</dbReference>
<evidence type="ECO:0000259" key="1">
    <source>
        <dbReference type="Pfam" id="PF08241"/>
    </source>
</evidence>
<reference evidence="2 3" key="1">
    <citation type="submission" date="2022-04" db="EMBL/GenBank/DDBJ databases">
        <title>Genome sequence of soybean root-associated Caulobacter segnis RL271.</title>
        <authorList>
            <person name="Longley R."/>
            <person name="Bonito G."/>
            <person name="Trigodet F."/>
            <person name="Crosson S."/>
            <person name="Fiebig A."/>
        </authorList>
    </citation>
    <scope>NUCLEOTIDE SEQUENCE [LARGE SCALE GENOMIC DNA]</scope>
    <source>
        <strain evidence="2 3">RL271</strain>
    </source>
</reference>
<dbReference type="SUPFAM" id="SSF53335">
    <property type="entry name" value="S-adenosyl-L-methionine-dependent methyltransferases"/>
    <property type="match status" value="1"/>
</dbReference>
<accession>A0ABY4ZWL3</accession>
<gene>
    <name evidence="2" type="ORF">MZV50_05980</name>
</gene>
<dbReference type="Pfam" id="PF08241">
    <property type="entry name" value="Methyltransf_11"/>
    <property type="match status" value="1"/>
</dbReference>